<evidence type="ECO:0000313" key="3">
    <source>
        <dbReference type="Proteomes" id="UP000248961"/>
    </source>
</evidence>
<dbReference type="Proteomes" id="UP000248961">
    <property type="component" value="Unassembled WGS sequence"/>
</dbReference>
<feature type="signal peptide" evidence="1">
    <location>
        <begin position="1"/>
        <end position="20"/>
    </location>
</feature>
<sequence>MLSFCQSHGLFNLILCLCYGGVVDIHGCVRLDATSHLSVIDSSSILSLLLSSTKTTSYRIGLFFHHYRHNCFLGSLLPHYCNAAIDTVTLRIAFSELNTRAERAMNSRDSKQYKASWRECQGRMRQAQGR</sequence>
<keyword evidence="3" id="KW-1185">Reference proteome</keyword>
<proteinExistence type="predicted"/>
<dbReference type="EMBL" id="KZ824276">
    <property type="protein sequence ID" value="RAL14034.1"/>
    <property type="molecule type" value="Genomic_DNA"/>
</dbReference>
<name>A0A395I715_ASPHC</name>
<dbReference type="RefSeq" id="XP_025553188.1">
    <property type="nucleotide sequence ID" value="XM_025690347.1"/>
</dbReference>
<protein>
    <submittedName>
        <fullName evidence="2">Uncharacterized protein</fullName>
    </submittedName>
</protein>
<feature type="chain" id="PRO_5017385237" evidence="1">
    <location>
        <begin position="21"/>
        <end position="130"/>
    </location>
</feature>
<organism evidence="2 3">
    <name type="scientific">Aspergillus homomorphus (strain CBS 101889)</name>
    <dbReference type="NCBI Taxonomy" id="1450537"/>
    <lineage>
        <taxon>Eukaryota</taxon>
        <taxon>Fungi</taxon>
        <taxon>Dikarya</taxon>
        <taxon>Ascomycota</taxon>
        <taxon>Pezizomycotina</taxon>
        <taxon>Eurotiomycetes</taxon>
        <taxon>Eurotiomycetidae</taxon>
        <taxon>Eurotiales</taxon>
        <taxon>Aspergillaceae</taxon>
        <taxon>Aspergillus</taxon>
        <taxon>Aspergillus subgen. Circumdati</taxon>
    </lineage>
</organism>
<keyword evidence="1" id="KW-0732">Signal</keyword>
<dbReference type="AlphaFoldDB" id="A0A395I715"/>
<dbReference type="GeneID" id="37194636"/>
<accession>A0A395I715</accession>
<reference evidence="2 3" key="1">
    <citation type="submission" date="2018-02" db="EMBL/GenBank/DDBJ databases">
        <title>The genomes of Aspergillus section Nigri reveals drivers in fungal speciation.</title>
        <authorList>
            <consortium name="DOE Joint Genome Institute"/>
            <person name="Vesth T.C."/>
            <person name="Nybo J."/>
            <person name="Theobald S."/>
            <person name="Brandl J."/>
            <person name="Frisvad J.C."/>
            <person name="Nielsen K.F."/>
            <person name="Lyhne E.K."/>
            <person name="Kogle M.E."/>
            <person name="Kuo A."/>
            <person name="Riley R."/>
            <person name="Clum A."/>
            <person name="Nolan M."/>
            <person name="Lipzen A."/>
            <person name="Salamov A."/>
            <person name="Henrissat B."/>
            <person name="Wiebenga A."/>
            <person name="De vries R.P."/>
            <person name="Grigoriev I.V."/>
            <person name="Mortensen U.H."/>
            <person name="Andersen M.R."/>
            <person name="Baker S.E."/>
        </authorList>
    </citation>
    <scope>NUCLEOTIDE SEQUENCE [LARGE SCALE GENOMIC DNA]</scope>
    <source>
        <strain evidence="2 3">CBS 101889</strain>
    </source>
</reference>
<evidence type="ECO:0000313" key="2">
    <source>
        <dbReference type="EMBL" id="RAL14034.1"/>
    </source>
</evidence>
<dbReference type="VEuPathDB" id="FungiDB:BO97DRAFT_17725"/>
<gene>
    <name evidence="2" type="ORF">BO97DRAFT_17725</name>
</gene>
<evidence type="ECO:0000256" key="1">
    <source>
        <dbReference type="SAM" id="SignalP"/>
    </source>
</evidence>